<dbReference type="PROSITE" id="PS00455">
    <property type="entry name" value="AMP_BINDING"/>
    <property type="match status" value="1"/>
</dbReference>
<dbReference type="Gene3D" id="3.40.50.12780">
    <property type="entry name" value="N-terminal domain of ligase-like"/>
    <property type="match status" value="1"/>
</dbReference>
<evidence type="ECO:0000256" key="1">
    <source>
        <dbReference type="ARBA" id="ARBA00006432"/>
    </source>
</evidence>
<evidence type="ECO:0000259" key="5">
    <source>
        <dbReference type="Pfam" id="PF13193"/>
    </source>
</evidence>
<keyword evidence="2" id="KW-0436">Ligase</keyword>
<keyword evidence="7" id="KW-1185">Reference proteome</keyword>
<dbReference type="RefSeq" id="WP_097203378.1">
    <property type="nucleotide sequence ID" value="NZ_JACHXB010000001.1"/>
</dbReference>
<dbReference type="Pfam" id="PF00501">
    <property type="entry name" value="AMP-binding"/>
    <property type="match status" value="1"/>
</dbReference>
<sequence length="581" mass="60973">MTATQAPPTPDANSWPPGLPRSLEYPQVPVGSILRAAVRRWGEREAFVDHDVPLTFTELGARASAVANWLAEAGVGRGDVVAVHIPNCRQYPAVYYGVLMAGATFSPTNPLLPAADLAAQLTDAGARVLVTWDQVLPFARPALAGTPVETVVVTGEAHTLDLAARLDGLADGDVDLADLLAADPTDRHHDAGVDPATDLAHLAYTGGTTGVSKGVELVHRNVVTNVLQSACWSSGSLPELDAAGDVTLRQVLGPDESPTRLGEARMINLTPWFHAMGAIGYLNGLVMAGTTTVVHMRFDPVRYVEDAVRYRVTSIGGAPPVFVALLQVPGIADADLSSVRGVSSGAAPLPTPLIERLQALLPDAVIGEGYGLTEVTMQATGNPSFRSGTRKPGTVGVPVFDTEVTIRPLGGGDPLPPGERGEVCIRGPQVMRGYARRPEATAEAIDAAGWFHTGDVGVLDGDGYLSIVDRTKDMLLYKGYNVFPRELEEILFGLPGVAGAAVVGRPDEDAGELPVAYVVRRADDAGAALTAESVMAAVNDRVTPYKRLRDVVFIDAIPVSAAGKVLKRELAARERAAGTGG</sequence>
<dbReference type="EMBL" id="OBDO01000001">
    <property type="protein sequence ID" value="SNX94252.1"/>
    <property type="molecule type" value="Genomic_DNA"/>
</dbReference>
<dbReference type="InterPro" id="IPR020845">
    <property type="entry name" value="AMP-binding_CS"/>
</dbReference>
<evidence type="ECO:0000256" key="2">
    <source>
        <dbReference type="ARBA" id="ARBA00022598"/>
    </source>
</evidence>
<dbReference type="SUPFAM" id="SSF56801">
    <property type="entry name" value="Acetyl-CoA synthetase-like"/>
    <property type="match status" value="1"/>
</dbReference>
<feature type="region of interest" description="Disordered" evidence="3">
    <location>
        <begin position="1"/>
        <end position="20"/>
    </location>
</feature>
<dbReference type="AlphaFoldDB" id="A0A285E591"/>
<dbReference type="Gene3D" id="3.30.300.30">
    <property type="match status" value="1"/>
</dbReference>
<dbReference type="InterPro" id="IPR025110">
    <property type="entry name" value="AMP-bd_C"/>
</dbReference>
<evidence type="ECO:0000256" key="3">
    <source>
        <dbReference type="SAM" id="MobiDB-lite"/>
    </source>
</evidence>
<feature type="domain" description="AMP-dependent synthetase/ligase" evidence="4">
    <location>
        <begin position="35"/>
        <end position="434"/>
    </location>
</feature>
<accession>A0A285E591</accession>
<dbReference type="GO" id="GO:0016405">
    <property type="term" value="F:CoA-ligase activity"/>
    <property type="evidence" value="ECO:0007669"/>
    <property type="project" value="TreeGrafter"/>
</dbReference>
<dbReference type="Proteomes" id="UP000219514">
    <property type="component" value="Unassembled WGS sequence"/>
</dbReference>
<protein>
    <submittedName>
        <fullName evidence="6">Long-chain acyl-CoA synthetase</fullName>
    </submittedName>
</protein>
<dbReference type="InterPro" id="IPR045851">
    <property type="entry name" value="AMP-bd_C_sf"/>
</dbReference>
<dbReference type="PANTHER" id="PTHR24096:SF149">
    <property type="entry name" value="AMP-BINDING DOMAIN-CONTAINING PROTEIN-RELATED"/>
    <property type="match status" value="1"/>
</dbReference>
<reference evidence="6 7" key="1">
    <citation type="submission" date="2017-09" db="EMBL/GenBank/DDBJ databases">
        <authorList>
            <person name="Ehlers B."/>
            <person name="Leendertz F.H."/>
        </authorList>
    </citation>
    <scope>NUCLEOTIDE SEQUENCE [LARGE SCALE GENOMIC DNA]</scope>
    <source>
        <strain evidence="6 7">DSM 46844</strain>
    </source>
</reference>
<evidence type="ECO:0000313" key="7">
    <source>
        <dbReference type="Proteomes" id="UP000219514"/>
    </source>
</evidence>
<proteinExistence type="inferred from homology"/>
<evidence type="ECO:0000313" key="6">
    <source>
        <dbReference type="EMBL" id="SNX94252.1"/>
    </source>
</evidence>
<dbReference type="OrthoDB" id="9803968at2"/>
<evidence type="ECO:0000259" key="4">
    <source>
        <dbReference type="Pfam" id="PF00501"/>
    </source>
</evidence>
<dbReference type="Pfam" id="PF13193">
    <property type="entry name" value="AMP-binding_C"/>
    <property type="match status" value="1"/>
</dbReference>
<dbReference type="InterPro" id="IPR042099">
    <property type="entry name" value="ANL_N_sf"/>
</dbReference>
<dbReference type="PANTHER" id="PTHR24096">
    <property type="entry name" value="LONG-CHAIN-FATTY-ACID--COA LIGASE"/>
    <property type="match status" value="1"/>
</dbReference>
<gene>
    <name evidence="6" type="ORF">SAMN06893097_10141</name>
</gene>
<organism evidence="6 7">
    <name type="scientific">Geodermatophilus sabuli</name>
    <dbReference type="NCBI Taxonomy" id="1564158"/>
    <lineage>
        <taxon>Bacteria</taxon>
        <taxon>Bacillati</taxon>
        <taxon>Actinomycetota</taxon>
        <taxon>Actinomycetes</taxon>
        <taxon>Geodermatophilales</taxon>
        <taxon>Geodermatophilaceae</taxon>
        <taxon>Geodermatophilus</taxon>
    </lineage>
</organism>
<comment type="similarity">
    <text evidence="1">Belongs to the ATP-dependent AMP-binding enzyme family.</text>
</comment>
<feature type="domain" description="AMP-binding enzyme C-terminal" evidence="5">
    <location>
        <begin position="486"/>
        <end position="564"/>
    </location>
</feature>
<dbReference type="InterPro" id="IPR000873">
    <property type="entry name" value="AMP-dep_synth/lig_dom"/>
</dbReference>
<name>A0A285E591_9ACTN</name>